<dbReference type="Gene3D" id="3.40.710.10">
    <property type="entry name" value="DD-peptidase/beta-lactamase superfamily"/>
    <property type="match status" value="1"/>
</dbReference>
<evidence type="ECO:0000313" key="5">
    <source>
        <dbReference type="EMBL" id="KAB8071672.1"/>
    </source>
</evidence>
<evidence type="ECO:0000259" key="4">
    <source>
        <dbReference type="Pfam" id="PF26335"/>
    </source>
</evidence>
<protein>
    <submittedName>
        <fullName evidence="5">Beta-lactamase/transpeptidase-like protein</fullName>
    </submittedName>
</protein>
<keyword evidence="6" id="KW-1185">Reference proteome</keyword>
<dbReference type="EMBL" id="ML732266">
    <property type="protein sequence ID" value="KAB8071672.1"/>
    <property type="molecule type" value="Genomic_DNA"/>
</dbReference>
<dbReference type="OrthoDB" id="10250282at2759"/>
<reference evidence="5 6" key="1">
    <citation type="submission" date="2019-04" db="EMBL/GenBank/DDBJ databases">
        <title>Friends and foes A comparative genomics study of 23 Aspergillus species from section Flavi.</title>
        <authorList>
            <consortium name="DOE Joint Genome Institute"/>
            <person name="Kjaerbolling I."/>
            <person name="Vesth T."/>
            <person name="Frisvad J.C."/>
            <person name="Nybo J.L."/>
            <person name="Theobald S."/>
            <person name="Kildgaard S."/>
            <person name="Isbrandt T."/>
            <person name="Kuo A."/>
            <person name="Sato A."/>
            <person name="Lyhne E.K."/>
            <person name="Kogle M.E."/>
            <person name="Wiebenga A."/>
            <person name="Kun R.S."/>
            <person name="Lubbers R.J."/>
            <person name="Makela M.R."/>
            <person name="Barry K."/>
            <person name="Chovatia M."/>
            <person name="Clum A."/>
            <person name="Daum C."/>
            <person name="Haridas S."/>
            <person name="He G."/>
            <person name="LaButti K."/>
            <person name="Lipzen A."/>
            <person name="Mondo S."/>
            <person name="Riley R."/>
            <person name="Salamov A."/>
            <person name="Simmons B.A."/>
            <person name="Magnuson J.K."/>
            <person name="Henrissat B."/>
            <person name="Mortensen U.H."/>
            <person name="Larsen T.O."/>
            <person name="Devries R.P."/>
            <person name="Grigoriev I.V."/>
            <person name="Machida M."/>
            <person name="Baker S.E."/>
            <person name="Andersen M.R."/>
        </authorList>
    </citation>
    <scope>NUCLEOTIDE SEQUENCE [LARGE SCALE GENOMIC DNA]</scope>
    <source>
        <strain evidence="5 6">CBS 151.66</strain>
    </source>
</reference>
<organism evidence="5 6">
    <name type="scientific">Aspergillus leporis</name>
    <dbReference type="NCBI Taxonomy" id="41062"/>
    <lineage>
        <taxon>Eukaryota</taxon>
        <taxon>Fungi</taxon>
        <taxon>Dikarya</taxon>
        <taxon>Ascomycota</taxon>
        <taxon>Pezizomycotina</taxon>
        <taxon>Eurotiomycetes</taxon>
        <taxon>Eurotiomycetidae</taxon>
        <taxon>Eurotiales</taxon>
        <taxon>Aspergillaceae</taxon>
        <taxon>Aspergillus</taxon>
        <taxon>Aspergillus subgen. Circumdati</taxon>
    </lineage>
</organism>
<accession>A0A5N5WX91</accession>
<comment type="similarity">
    <text evidence="1">Belongs to the beta-lactamase family.</text>
</comment>
<evidence type="ECO:0000256" key="2">
    <source>
        <dbReference type="SAM" id="MobiDB-lite"/>
    </source>
</evidence>
<dbReference type="PANTHER" id="PTHR22935:SF95">
    <property type="entry name" value="BETA-LACTAMASE-LIKE 1-RELATED"/>
    <property type="match status" value="1"/>
</dbReference>
<dbReference type="InterPro" id="IPR051478">
    <property type="entry name" value="Beta-lactamase-like_AB/R"/>
</dbReference>
<dbReference type="AlphaFoldDB" id="A0A5N5WX91"/>
<dbReference type="InterPro" id="IPR058664">
    <property type="entry name" value="ARB_00930-like_C"/>
</dbReference>
<name>A0A5N5WX91_9EURO</name>
<dbReference type="Pfam" id="PF00144">
    <property type="entry name" value="Beta-lactamase"/>
    <property type="match status" value="1"/>
</dbReference>
<proteinExistence type="inferred from homology"/>
<evidence type="ECO:0000313" key="6">
    <source>
        <dbReference type="Proteomes" id="UP000326565"/>
    </source>
</evidence>
<evidence type="ECO:0000259" key="3">
    <source>
        <dbReference type="Pfam" id="PF00144"/>
    </source>
</evidence>
<dbReference type="Proteomes" id="UP000326565">
    <property type="component" value="Unassembled WGS sequence"/>
</dbReference>
<evidence type="ECO:0000256" key="1">
    <source>
        <dbReference type="ARBA" id="ARBA00038473"/>
    </source>
</evidence>
<feature type="region of interest" description="Disordered" evidence="2">
    <location>
        <begin position="174"/>
        <end position="214"/>
    </location>
</feature>
<gene>
    <name evidence="5" type="ORF">BDV29DRAFT_159241</name>
</gene>
<sequence>MRNASNYAHTIVQNNIYRIGGLTQIFTVWTLLAEARDGIWNDPVTKYLSDLSPSSEGASTKQSSLHYIYWEDVTVGWLASHMAGLPRDYCIGDLSEEASNVHEGLPPSMDCYPGSTSINQTQDGYIIEKPTGQSFTEILETRILDPLSLSQTSLNTPLNTYFVVLPSNPKNSGWTTQFSGEAPNPPFPLRQSNPELNAPHQVPNKPLEPSSHTSNPANSIGYPWIIYSSGNYPSTSMVDIYTYYSSVGQYSSYIGLVPNYNVGFTVLAADSVSAPDLNAHADIIGDGILSASMKIAVMQVGANFNGLSTASVVDSFITVKVDRLPGMFVEGFVSNRADLRETLGTLIGVEDPDALSIRLYPTGLIQKTEDGGSKVAFRAVYPDKNELADSGDIYLCVVVGCG</sequence>
<dbReference type="PANTHER" id="PTHR22935">
    <property type="entry name" value="PENICILLIN-BINDING PROTEIN"/>
    <property type="match status" value="1"/>
</dbReference>
<feature type="domain" description="Beta-lactamase-like ARB-00930-like C-terminal" evidence="4">
    <location>
        <begin position="310"/>
        <end position="392"/>
    </location>
</feature>
<dbReference type="InterPro" id="IPR012338">
    <property type="entry name" value="Beta-lactam/transpept-like"/>
</dbReference>
<feature type="domain" description="Beta-lactamase-related" evidence="3">
    <location>
        <begin position="14"/>
        <end position="158"/>
    </location>
</feature>
<dbReference type="InterPro" id="IPR001466">
    <property type="entry name" value="Beta-lactam-related"/>
</dbReference>
<dbReference type="SUPFAM" id="SSF56601">
    <property type="entry name" value="beta-lactamase/transpeptidase-like"/>
    <property type="match status" value="1"/>
</dbReference>
<dbReference type="Pfam" id="PF26335">
    <property type="entry name" value="ARB_00930_C"/>
    <property type="match status" value="1"/>
</dbReference>